<gene>
    <name evidence="14" type="ORF">JOC77_003475</name>
</gene>
<dbReference type="Gene3D" id="3.90.660.20">
    <property type="entry name" value="Protoporphyrinogen oxidase, mitochondrial, domain 2"/>
    <property type="match status" value="1"/>
</dbReference>
<keyword evidence="12" id="KW-0472">Membrane</keyword>
<keyword evidence="10 11" id="KW-0350">Heme biosynthesis</keyword>
<dbReference type="InterPro" id="IPR050464">
    <property type="entry name" value="Zeta_carotene_desat/Oxidored"/>
</dbReference>
<keyword evidence="11" id="KW-0963">Cytoplasm</keyword>
<comment type="function">
    <text evidence="11">Involved in coproporphyrin-dependent heme b biosynthesis. Catalyzes the oxidation of coproporphyrinogen III to coproporphyrin III.</text>
</comment>
<keyword evidence="15" id="KW-1185">Reference proteome</keyword>
<dbReference type="SUPFAM" id="SSF54373">
    <property type="entry name" value="FAD-linked reductases, C-terminal domain"/>
    <property type="match status" value="1"/>
</dbReference>
<evidence type="ECO:0000256" key="1">
    <source>
        <dbReference type="ARBA" id="ARBA00001755"/>
    </source>
</evidence>
<comment type="caution">
    <text evidence="14">The sequence shown here is derived from an EMBL/GenBank/DDBJ whole genome shotgun (WGS) entry which is preliminary data.</text>
</comment>
<evidence type="ECO:0000256" key="3">
    <source>
        <dbReference type="ARBA" id="ARBA00004744"/>
    </source>
</evidence>
<dbReference type="NCBIfam" id="TIGR00562">
    <property type="entry name" value="proto_IX_ox"/>
    <property type="match status" value="1"/>
</dbReference>
<evidence type="ECO:0000313" key="15">
    <source>
        <dbReference type="Proteomes" id="UP000823486"/>
    </source>
</evidence>
<keyword evidence="9 11" id="KW-0560">Oxidoreductase</keyword>
<name>A0ABS2QP32_9BACI</name>
<dbReference type="SUPFAM" id="SSF51905">
    <property type="entry name" value="FAD/NAD(P)-binding domain"/>
    <property type="match status" value="1"/>
</dbReference>
<evidence type="ECO:0000256" key="12">
    <source>
        <dbReference type="SAM" id="Phobius"/>
    </source>
</evidence>
<dbReference type="InterPro" id="IPR002937">
    <property type="entry name" value="Amino_oxidase"/>
</dbReference>
<dbReference type="InterPro" id="IPR004572">
    <property type="entry name" value="Protoporphyrinogen_oxidase"/>
</dbReference>
<dbReference type="Pfam" id="PF01593">
    <property type="entry name" value="Amino_oxidase"/>
    <property type="match status" value="1"/>
</dbReference>
<dbReference type="Gene3D" id="3.50.50.60">
    <property type="entry name" value="FAD/NAD(P)-binding domain"/>
    <property type="match status" value="1"/>
</dbReference>
<dbReference type="InterPro" id="IPR036188">
    <property type="entry name" value="FAD/NAD-bd_sf"/>
</dbReference>
<dbReference type="GO" id="GO:0004729">
    <property type="term" value="F:oxygen-dependent protoporphyrinogen oxidase activity"/>
    <property type="evidence" value="ECO:0007669"/>
    <property type="project" value="UniProtKB-EC"/>
</dbReference>
<dbReference type="PANTHER" id="PTHR42923:SF3">
    <property type="entry name" value="PROTOPORPHYRINOGEN OXIDASE"/>
    <property type="match status" value="1"/>
</dbReference>
<comment type="cofactor">
    <cofactor evidence="2 11">
        <name>FAD</name>
        <dbReference type="ChEBI" id="CHEBI:57692"/>
    </cofactor>
</comment>
<comment type="subcellular location">
    <subcellularLocation>
        <location evidence="11">Cytoplasm</location>
    </subcellularLocation>
</comment>
<dbReference type="EMBL" id="JAFBFI010000017">
    <property type="protein sequence ID" value="MBM7694031.1"/>
    <property type="molecule type" value="Genomic_DNA"/>
</dbReference>
<keyword evidence="8 11" id="KW-0274">FAD</keyword>
<organism evidence="14 15">
    <name type="scientific">Peribacillus deserti</name>
    <dbReference type="NCBI Taxonomy" id="673318"/>
    <lineage>
        <taxon>Bacteria</taxon>
        <taxon>Bacillati</taxon>
        <taxon>Bacillota</taxon>
        <taxon>Bacilli</taxon>
        <taxon>Bacillales</taxon>
        <taxon>Bacillaceae</taxon>
        <taxon>Peribacillus</taxon>
    </lineage>
</organism>
<proteinExistence type="inferred from homology"/>
<dbReference type="EC" id="1.3.3.15" evidence="5 11"/>
<evidence type="ECO:0000256" key="8">
    <source>
        <dbReference type="ARBA" id="ARBA00022827"/>
    </source>
</evidence>
<keyword evidence="7 11" id="KW-0285">Flavoprotein</keyword>
<reference evidence="14 15" key="1">
    <citation type="submission" date="2021-01" db="EMBL/GenBank/DDBJ databases">
        <title>Genomic Encyclopedia of Type Strains, Phase IV (KMG-IV): sequencing the most valuable type-strain genomes for metagenomic binning, comparative biology and taxonomic classification.</title>
        <authorList>
            <person name="Goeker M."/>
        </authorList>
    </citation>
    <scope>NUCLEOTIDE SEQUENCE [LARGE SCALE GENOMIC DNA]</scope>
    <source>
        <strain evidence="14 15">DSM 105482</strain>
    </source>
</reference>
<evidence type="ECO:0000256" key="11">
    <source>
        <dbReference type="RuleBase" id="RU364052"/>
    </source>
</evidence>
<protein>
    <recommendedName>
        <fullName evidence="6 11">Coproporphyrinogen III oxidase</fullName>
        <ecNumber evidence="5 11">1.3.3.15</ecNumber>
    </recommendedName>
</protein>
<dbReference type="RefSeq" id="WP_204545512.1">
    <property type="nucleotide sequence ID" value="NZ_JAFBFI010000017.1"/>
</dbReference>
<comment type="catalytic activity">
    <reaction evidence="1">
        <text>coproporphyrinogen III + 3 O2 = coproporphyrin III + 3 H2O2</text>
        <dbReference type="Rhea" id="RHEA:43436"/>
        <dbReference type="ChEBI" id="CHEBI:15379"/>
        <dbReference type="ChEBI" id="CHEBI:16240"/>
        <dbReference type="ChEBI" id="CHEBI:57309"/>
        <dbReference type="ChEBI" id="CHEBI:131725"/>
        <dbReference type="EC" id="1.3.3.15"/>
    </reaction>
    <physiologicalReaction direction="left-to-right" evidence="1">
        <dbReference type="Rhea" id="RHEA:43437"/>
    </physiologicalReaction>
</comment>
<evidence type="ECO:0000256" key="2">
    <source>
        <dbReference type="ARBA" id="ARBA00001974"/>
    </source>
</evidence>
<keyword evidence="12" id="KW-0812">Transmembrane</keyword>
<comment type="similarity">
    <text evidence="4 11">Belongs to the protoporphyrinogen/coproporphyrinogen oxidase family. Coproporphyrinogen III oxidase subfamily.</text>
</comment>
<evidence type="ECO:0000256" key="10">
    <source>
        <dbReference type="ARBA" id="ARBA00023133"/>
    </source>
</evidence>
<dbReference type="PANTHER" id="PTHR42923">
    <property type="entry name" value="PROTOPORPHYRINOGEN OXIDASE"/>
    <property type="match status" value="1"/>
</dbReference>
<keyword evidence="12" id="KW-1133">Transmembrane helix</keyword>
<comment type="pathway">
    <text evidence="3 11">Porphyrin-containing compound metabolism; protoheme biosynthesis.</text>
</comment>
<evidence type="ECO:0000256" key="5">
    <source>
        <dbReference type="ARBA" id="ARBA00012402"/>
    </source>
</evidence>
<sequence>MNQQKQKVVVIGGGITGLVSAYYLLKRAREDKLSLDVILIEAGQRLGGKIQTTIKDGFVIEKGPESILARKQSASRLAKEIGMEDQLVYNTEGKSFVLVRDRLHGLPGGSAGIPPKIGPFVTTGLISPIGKLRAAADFYLPRSNSSSDQSLGGFFRRRFGDEVVENLIEPLLSGIYAGDIDRISLMATFPEFYQAEQQYRSMILGLKKDNPAGETLNTKDGFLTFTGGLESFVNAIESKLKAASILKGVKVEKVIKEGADYTLTLNSGHVMTADAVIAAVPHLAVQQMFSAYPFFDHLKEMPANSVATIAMAFDASAIKKDFDGTGFVVSRNSDYSITACTWIHKKWPHSTPAGKVLLRTQVGRAGDQTIVDLSDEEIEKIVLEDLNKTMDITSHPDFTIVSRWKDAMPQYNVGHKQRVAALKQHAADELPGVILAGSSYEGQGLPDCIDQGEEAVELVLEYLVKK</sequence>
<feature type="domain" description="Amine oxidase" evidence="13">
    <location>
        <begin position="15"/>
        <end position="460"/>
    </location>
</feature>
<evidence type="ECO:0000259" key="13">
    <source>
        <dbReference type="Pfam" id="PF01593"/>
    </source>
</evidence>
<dbReference type="NCBIfam" id="NF008845">
    <property type="entry name" value="PRK11883.1-5"/>
    <property type="match status" value="1"/>
</dbReference>
<evidence type="ECO:0000256" key="6">
    <source>
        <dbReference type="ARBA" id="ARBA00019046"/>
    </source>
</evidence>
<feature type="transmembrane region" description="Helical" evidence="12">
    <location>
        <begin position="6"/>
        <end position="25"/>
    </location>
</feature>
<dbReference type="Gene3D" id="1.10.3110.10">
    <property type="entry name" value="protoporphyrinogen ix oxidase, domain 3"/>
    <property type="match status" value="1"/>
</dbReference>
<accession>A0ABS2QP32</accession>
<evidence type="ECO:0000313" key="14">
    <source>
        <dbReference type="EMBL" id="MBM7694031.1"/>
    </source>
</evidence>
<dbReference type="Proteomes" id="UP000823486">
    <property type="component" value="Unassembled WGS sequence"/>
</dbReference>
<evidence type="ECO:0000256" key="7">
    <source>
        <dbReference type="ARBA" id="ARBA00022630"/>
    </source>
</evidence>
<evidence type="ECO:0000256" key="9">
    <source>
        <dbReference type="ARBA" id="ARBA00023002"/>
    </source>
</evidence>
<evidence type="ECO:0000256" key="4">
    <source>
        <dbReference type="ARBA" id="ARBA00008310"/>
    </source>
</evidence>